<evidence type="ECO:0000313" key="2">
    <source>
        <dbReference type="EMBL" id="KAH7286421.1"/>
    </source>
</evidence>
<dbReference type="EMBL" id="CM035437">
    <property type="protein sequence ID" value="KAH7286421.1"/>
    <property type="molecule type" value="Genomic_DNA"/>
</dbReference>
<dbReference type="PANTHER" id="PTHR31681:SF3">
    <property type="entry name" value="OS04G0690100 PROTEIN"/>
    <property type="match status" value="1"/>
</dbReference>
<reference evidence="2" key="1">
    <citation type="submission" date="2021-08" db="EMBL/GenBank/DDBJ databases">
        <title>WGS assembly of Ceratopteris richardii.</title>
        <authorList>
            <person name="Marchant D.B."/>
            <person name="Chen G."/>
            <person name="Jenkins J."/>
            <person name="Shu S."/>
            <person name="Leebens-Mack J."/>
            <person name="Grimwood J."/>
            <person name="Schmutz J."/>
            <person name="Soltis P."/>
            <person name="Soltis D."/>
            <person name="Chen Z.-H."/>
        </authorList>
    </citation>
    <scope>NUCLEOTIDE SEQUENCE</scope>
    <source>
        <strain evidence="2">Whitten #5841</strain>
        <tissue evidence="2">Leaf</tissue>
    </source>
</reference>
<sequence length="416" mass="45684">MPTPWVSWRRILSCKQESHAAAVYDPKANCSTIVTCTPSPSPTAKVYDPSLQNSISKSQTNTSNYLQAKKRRSTSSSPCCNDLKNVVHGNTRVVHRGDQDSPLSQHYSIPNQLKVLLHEPSFLCSPNADGRRSSHHSKKSTSCYDCSVASCELPDLVSPRIANNSLQREGENASTSSTCHKCGESIADGPDALEEHHVAHHAVTELKEGESASSIVELIFQSSWLLQSIPYTKPYRIFKVHNSPRTTAKFEEYREMVKTKAAKISKKHSRCLVDGNELLRFYCTTVACDMGSVSAQNILSMTSSLCSLTSCGVCQILKHGFPMDGQPGIYTNASSSQAHESFMLTREHNDNRIHAMLVCRVIAGRIKKSGYESSQEGPASGYDSVAGESGSYTDLDELMVFNNKAVLPCFIVVYSC</sequence>
<gene>
    <name evidence="2" type="ORF">KP509_32G006400</name>
</gene>
<dbReference type="AlphaFoldDB" id="A0A8T2QSU4"/>
<feature type="compositionally biased region" description="Polar residues" evidence="1">
    <location>
        <begin position="51"/>
        <end position="66"/>
    </location>
</feature>
<evidence type="ECO:0000313" key="3">
    <source>
        <dbReference type="Proteomes" id="UP000825935"/>
    </source>
</evidence>
<protein>
    <recommendedName>
        <fullName evidence="4">C2H2-type domain-containing protein</fullName>
    </recommendedName>
</protein>
<evidence type="ECO:0008006" key="4">
    <source>
        <dbReference type="Google" id="ProtNLM"/>
    </source>
</evidence>
<comment type="caution">
    <text evidence="2">The sequence shown here is derived from an EMBL/GenBank/DDBJ whole genome shotgun (WGS) entry which is preliminary data.</text>
</comment>
<accession>A0A8T2QSU4</accession>
<evidence type="ECO:0000256" key="1">
    <source>
        <dbReference type="SAM" id="MobiDB-lite"/>
    </source>
</evidence>
<dbReference type="OrthoDB" id="9514740at2759"/>
<dbReference type="OMA" id="PIAPRIC"/>
<organism evidence="2 3">
    <name type="scientific">Ceratopteris richardii</name>
    <name type="common">Triangle waterfern</name>
    <dbReference type="NCBI Taxonomy" id="49495"/>
    <lineage>
        <taxon>Eukaryota</taxon>
        <taxon>Viridiplantae</taxon>
        <taxon>Streptophyta</taxon>
        <taxon>Embryophyta</taxon>
        <taxon>Tracheophyta</taxon>
        <taxon>Polypodiopsida</taxon>
        <taxon>Polypodiidae</taxon>
        <taxon>Polypodiales</taxon>
        <taxon>Pteridineae</taxon>
        <taxon>Pteridaceae</taxon>
        <taxon>Parkerioideae</taxon>
        <taxon>Ceratopteris</taxon>
    </lineage>
</organism>
<dbReference type="PANTHER" id="PTHR31681">
    <property type="entry name" value="C2H2-LIKE ZINC FINGER PROTEIN"/>
    <property type="match status" value="1"/>
</dbReference>
<dbReference type="SUPFAM" id="SSF56399">
    <property type="entry name" value="ADP-ribosylation"/>
    <property type="match status" value="1"/>
</dbReference>
<proteinExistence type="predicted"/>
<feature type="region of interest" description="Disordered" evidence="1">
    <location>
        <begin position="51"/>
        <end position="78"/>
    </location>
</feature>
<keyword evidence="3" id="KW-1185">Reference proteome</keyword>
<name>A0A8T2QSU4_CERRI</name>
<dbReference type="Proteomes" id="UP000825935">
    <property type="component" value="Chromosome 32"/>
</dbReference>
<dbReference type="Gene3D" id="3.90.228.10">
    <property type="match status" value="1"/>
</dbReference>